<reference evidence="12" key="1">
    <citation type="submission" date="2020-05" db="EMBL/GenBank/DDBJ databases">
        <title>Novel species in genus Nocardioides.</title>
        <authorList>
            <person name="Zhang G."/>
        </authorList>
    </citation>
    <scope>NUCLEOTIDE SEQUENCE [LARGE SCALE GENOMIC DNA]</scope>
    <source>
        <strain evidence="12">zg-1050</strain>
    </source>
</reference>
<dbReference type="CDD" id="cd00082">
    <property type="entry name" value="HisKA"/>
    <property type="match status" value="1"/>
</dbReference>
<evidence type="ECO:0000313" key="11">
    <source>
        <dbReference type="EMBL" id="QKF06808.1"/>
    </source>
</evidence>
<evidence type="ECO:0000256" key="5">
    <source>
        <dbReference type="ARBA" id="ARBA00022679"/>
    </source>
</evidence>
<sequence>MTVSFAVLALAFVGICVMEYQRDATTLNLALESALNRSQATMSAGDTAVFGSQDSDESQLPQIGGRTHVDDWSRIPVAVIRVQAGSSIMITGDSSSATVTESVGADVAEGVGGLPDGRGDFSELGLSYSKRTLPDGDSLIALAETRVLDGWQPLAASLAVVCLGALLAFFLISLLVSSWALRPVREAWDAQRRFVADASHELKTPLTVVLANMSIISRDSQRTVASQSQWVESTEREALRMQGLVNEMIELACVEDRGDPVRESVDVSTLVAACSLQLEPVTYERGCHLECRTEEGLCVLGSRTQLERLVSTLIENACKYVNEGGEVNVALVRQGTRVVLTVENTGVPIAPDDLEHIFERFFRTDKARTSGSGGFGLGLAIARETAESHGGSIAAASDGTSTRFTVKLPLAMTSA</sequence>
<dbReference type="PROSITE" id="PS50109">
    <property type="entry name" value="HIS_KIN"/>
    <property type="match status" value="1"/>
</dbReference>
<evidence type="ECO:0000256" key="2">
    <source>
        <dbReference type="ARBA" id="ARBA00004236"/>
    </source>
</evidence>
<dbReference type="InterPro" id="IPR003594">
    <property type="entry name" value="HATPase_dom"/>
</dbReference>
<dbReference type="InterPro" id="IPR050351">
    <property type="entry name" value="BphY/WalK/GraS-like"/>
</dbReference>
<name>A0A6M8J531_9ACTN</name>
<dbReference type="EMBL" id="CP053716">
    <property type="protein sequence ID" value="QKF06808.1"/>
    <property type="molecule type" value="Genomic_DNA"/>
</dbReference>
<feature type="domain" description="Histidine kinase" evidence="10">
    <location>
        <begin position="197"/>
        <end position="412"/>
    </location>
</feature>
<keyword evidence="12" id="KW-1185">Reference proteome</keyword>
<dbReference type="Pfam" id="PF02518">
    <property type="entry name" value="HATPase_c"/>
    <property type="match status" value="1"/>
</dbReference>
<evidence type="ECO:0000256" key="9">
    <source>
        <dbReference type="SAM" id="Phobius"/>
    </source>
</evidence>
<dbReference type="SMART" id="SM00388">
    <property type="entry name" value="HisKA"/>
    <property type="match status" value="1"/>
</dbReference>
<dbReference type="InterPro" id="IPR036890">
    <property type="entry name" value="HATPase_C_sf"/>
</dbReference>
<dbReference type="CDD" id="cd00075">
    <property type="entry name" value="HATPase"/>
    <property type="match status" value="1"/>
</dbReference>
<dbReference type="GO" id="GO:0005886">
    <property type="term" value="C:plasma membrane"/>
    <property type="evidence" value="ECO:0007669"/>
    <property type="project" value="UniProtKB-SubCell"/>
</dbReference>
<dbReference type="GO" id="GO:0016036">
    <property type="term" value="P:cellular response to phosphate starvation"/>
    <property type="evidence" value="ECO:0007669"/>
    <property type="project" value="TreeGrafter"/>
</dbReference>
<keyword evidence="6 11" id="KW-0418">Kinase</keyword>
<protein>
    <recommendedName>
        <fullName evidence="8">Sensor-like histidine kinase SenX3</fullName>
        <ecNumber evidence="3">2.7.13.3</ecNumber>
    </recommendedName>
</protein>
<dbReference type="RefSeq" id="WP_173163457.1">
    <property type="nucleotide sequence ID" value="NZ_CP053716.1"/>
</dbReference>
<keyword evidence="9" id="KW-0472">Membrane</keyword>
<keyword evidence="7" id="KW-0902">Two-component regulatory system</keyword>
<dbReference type="PANTHER" id="PTHR45453">
    <property type="entry name" value="PHOSPHATE REGULON SENSOR PROTEIN PHOR"/>
    <property type="match status" value="1"/>
</dbReference>
<evidence type="ECO:0000256" key="7">
    <source>
        <dbReference type="ARBA" id="ARBA00023012"/>
    </source>
</evidence>
<dbReference type="Gene3D" id="1.10.287.130">
    <property type="match status" value="1"/>
</dbReference>
<comment type="subcellular location">
    <subcellularLocation>
        <location evidence="2">Cell membrane</location>
    </subcellularLocation>
</comment>
<organism evidence="11 12">
    <name type="scientific">Berryella wangjianweii</name>
    <dbReference type="NCBI Taxonomy" id="2734634"/>
    <lineage>
        <taxon>Bacteria</taxon>
        <taxon>Bacillati</taxon>
        <taxon>Actinomycetota</taxon>
        <taxon>Coriobacteriia</taxon>
        <taxon>Eggerthellales</taxon>
        <taxon>Eggerthellaceae</taxon>
        <taxon>Berryella</taxon>
    </lineage>
</organism>
<dbReference type="Proteomes" id="UP000503297">
    <property type="component" value="Chromosome"/>
</dbReference>
<evidence type="ECO:0000256" key="6">
    <source>
        <dbReference type="ARBA" id="ARBA00022777"/>
    </source>
</evidence>
<evidence type="ECO:0000256" key="1">
    <source>
        <dbReference type="ARBA" id="ARBA00000085"/>
    </source>
</evidence>
<feature type="transmembrane region" description="Helical" evidence="9">
    <location>
        <begin position="154"/>
        <end position="176"/>
    </location>
</feature>
<dbReference type="GO" id="GO:0000155">
    <property type="term" value="F:phosphorelay sensor kinase activity"/>
    <property type="evidence" value="ECO:0007669"/>
    <property type="project" value="InterPro"/>
</dbReference>
<dbReference type="GO" id="GO:0004721">
    <property type="term" value="F:phosphoprotein phosphatase activity"/>
    <property type="evidence" value="ECO:0007669"/>
    <property type="project" value="TreeGrafter"/>
</dbReference>
<keyword evidence="9" id="KW-1133">Transmembrane helix</keyword>
<dbReference type="FunFam" id="3.30.565.10:FF:000006">
    <property type="entry name" value="Sensor histidine kinase WalK"/>
    <property type="match status" value="1"/>
</dbReference>
<dbReference type="InterPro" id="IPR003661">
    <property type="entry name" value="HisK_dim/P_dom"/>
</dbReference>
<proteinExistence type="predicted"/>
<dbReference type="InterPro" id="IPR005467">
    <property type="entry name" value="His_kinase_dom"/>
</dbReference>
<evidence type="ECO:0000256" key="4">
    <source>
        <dbReference type="ARBA" id="ARBA00022553"/>
    </source>
</evidence>
<dbReference type="PRINTS" id="PR00344">
    <property type="entry name" value="BCTRLSENSOR"/>
</dbReference>
<dbReference type="AlphaFoldDB" id="A0A6M8J531"/>
<keyword evidence="9" id="KW-0812">Transmembrane</keyword>
<dbReference type="InterPro" id="IPR004358">
    <property type="entry name" value="Sig_transdc_His_kin-like_C"/>
</dbReference>
<evidence type="ECO:0000313" key="12">
    <source>
        <dbReference type="Proteomes" id="UP000503297"/>
    </source>
</evidence>
<dbReference type="SUPFAM" id="SSF55874">
    <property type="entry name" value="ATPase domain of HSP90 chaperone/DNA topoisomerase II/histidine kinase"/>
    <property type="match status" value="1"/>
</dbReference>
<dbReference type="Gene3D" id="3.30.565.10">
    <property type="entry name" value="Histidine kinase-like ATPase, C-terminal domain"/>
    <property type="match status" value="1"/>
</dbReference>
<keyword evidence="5" id="KW-0808">Transferase</keyword>
<dbReference type="Pfam" id="PF00512">
    <property type="entry name" value="HisKA"/>
    <property type="match status" value="1"/>
</dbReference>
<evidence type="ECO:0000259" key="10">
    <source>
        <dbReference type="PROSITE" id="PS50109"/>
    </source>
</evidence>
<dbReference type="SMART" id="SM00387">
    <property type="entry name" value="HATPase_c"/>
    <property type="match status" value="1"/>
</dbReference>
<dbReference type="KEGG" id="bwa:HLV38_00720"/>
<dbReference type="EC" id="2.7.13.3" evidence="3"/>
<accession>A0A6M8J531</accession>
<gene>
    <name evidence="11" type="ORF">HLV38_00720</name>
</gene>
<evidence type="ECO:0000256" key="3">
    <source>
        <dbReference type="ARBA" id="ARBA00012438"/>
    </source>
</evidence>
<evidence type="ECO:0000256" key="8">
    <source>
        <dbReference type="ARBA" id="ARBA00039401"/>
    </source>
</evidence>
<comment type="catalytic activity">
    <reaction evidence="1">
        <text>ATP + protein L-histidine = ADP + protein N-phospho-L-histidine.</text>
        <dbReference type="EC" id="2.7.13.3"/>
    </reaction>
</comment>
<dbReference type="PANTHER" id="PTHR45453:SF1">
    <property type="entry name" value="PHOSPHATE REGULON SENSOR PROTEIN PHOR"/>
    <property type="match status" value="1"/>
</dbReference>
<dbReference type="InterPro" id="IPR036097">
    <property type="entry name" value="HisK_dim/P_sf"/>
</dbReference>
<dbReference type="SUPFAM" id="SSF47384">
    <property type="entry name" value="Homodimeric domain of signal transducing histidine kinase"/>
    <property type="match status" value="1"/>
</dbReference>
<keyword evidence="4" id="KW-0597">Phosphoprotein</keyword>